<evidence type="ECO:0000256" key="1">
    <source>
        <dbReference type="ARBA" id="ARBA00004123"/>
    </source>
</evidence>
<gene>
    <name evidence="11" type="ORF">GMORB2_2129</name>
</gene>
<keyword evidence="9" id="KW-0137">Centromere</keyword>
<evidence type="ECO:0000256" key="9">
    <source>
        <dbReference type="ARBA" id="ARBA00023328"/>
    </source>
</evidence>
<evidence type="ECO:0000313" key="12">
    <source>
        <dbReference type="Proteomes" id="UP000749293"/>
    </source>
</evidence>
<dbReference type="PANTHER" id="PTHR15459:SF3">
    <property type="entry name" value="POLYAMINE-MODULATED FACTOR 1"/>
    <property type="match status" value="1"/>
</dbReference>
<evidence type="ECO:0000256" key="2">
    <source>
        <dbReference type="ARBA" id="ARBA00004629"/>
    </source>
</evidence>
<dbReference type="GO" id="GO:0005634">
    <property type="term" value="C:nucleus"/>
    <property type="evidence" value="ECO:0007669"/>
    <property type="project" value="UniProtKB-SubCell"/>
</dbReference>
<evidence type="ECO:0000256" key="6">
    <source>
        <dbReference type="ARBA" id="ARBA00022838"/>
    </source>
</evidence>
<feature type="region of interest" description="Disordered" evidence="10">
    <location>
        <begin position="1"/>
        <end position="37"/>
    </location>
</feature>
<protein>
    <submittedName>
        <fullName evidence="11">Kinetochore protein NNF1</fullName>
    </submittedName>
</protein>
<feature type="compositionally biased region" description="Polar residues" evidence="10">
    <location>
        <begin position="1"/>
        <end position="19"/>
    </location>
</feature>
<dbReference type="GO" id="GO:0000444">
    <property type="term" value="C:MIS12/MIND type complex"/>
    <property type="evidence" value="ECO:0007669"/>
    <property type="project" value="InterPro"/>
</dbReference>
<organism evidence="11 12">
    <name type="scientific">Geosmithia morbida</name>
    <dbReference type="NCBI Taxonomy" id="1094350"/>
    <lineage>
        <taxon>Eukaryota</taxon>
        <taxon>Fungi</taxon>
        <taxon>Dikarya</taxon>
        <taxon>Ascomycota</taxon>
        <taxon>Pezizomycotina</taxon>
        <taxon>Sordariomycetes</taxon>
        <taxon>Hypocreomycetidae</taxon>
        <taxon>Hypocreales</taxon>
        <taxon>Bionectriaceae</taxon>
        <taxon>Geosmithia</taxon>
    </lineage>
</organism>
<keyword evidence="7" id="KW-0539">Nucleus</keyword>
<accession>A0A9P4YRD6</accession>
<dbReference type="PANTHER" id="PTHR15459">
    <property type="entry name" value="POLYAMINE-MODULATED FACTOR 1"/>
    <property type="match status" value="1"/>
</dbReference>
<dbReference type="Proteomes" id="UP000749293">
    <property type="component" value="Unassembled WGS sequence"/>
</dbReference>
<keyword evidence="4" id="KW-0132">Cell division</keyword>
<proteinExistence type="predicted"/>
<keyword evidence="3" id="KW-0158">Chromosome</keyword>
<sequence length="226" mass="24346">MSNVPERSQTHAHQTSSLDATRAASTSTPAPGPRATRLRDVYGQALEHTLSRLSDDNLSGCYPTVSSRAGPVLRQVQAQMVGKLGEKCRREFDSILEARAVVSRLNELDVLVTEAKARRDSGVDAPQVLPNTLPPDRIMRAHLSRTLSSHKSQLNARLQTSQAQNAVMYDTIRAQRAEIGELLARVEAAAADVKGANAALGPVADQLGLETREGHAAVLASRKETL</sequence>
<evidence type="ECO:0000256" key="3">
    <source>
        <dbReference type="ARBA" id="ARBA00022454"/>
    </source>
</evidence>
<evidence type="ECO:0000256" key="4">
    <source>
        <dbReference type="ARBA" id="ARBA00022618"/>
    </source>
</evidence>
<dbReference type="OrthoDB" id="18453at2759"/>
<keyword evidence="6" id="KW-0995">Kinetochore</keyword>
<keyword evidence="5" id="KW-0498">Mitosis</keyword>
<name>A0A9P4YRD6_9HYPO</name>
<dbReference type="AlphaFoldDB" id="A0A9P4YRD6"/>
<evidence type="ECO:0000256" key="5">
    <source>
        <dbReference type="ARBA" id="ARBA00022776"/>
    </source>
</evidence>
<evidence type="ECO:0000313" key="11">
    <source>
        <dbReference type="EMBL" id="KAF4121167.1"/>
    </source>
</evidence>
<evidence type="ECO:0000256" key="8">
    <source>
        <dbReference type="ARBA" id="ARBA00023306"/>
    </source>
</evidence>
<dbReference type="EMBL" id="JAANYQ010000013">
    <property type="protein sequence ID" value="KAF4121167.1"/>
    <property type="molecule type" value="Genomic_DNA"/>
</dbReference>
<evidence type="ECO:0000256" key="7">
    <source>
        <dbReference type="ARBA" id="ARBA00023242"/>
    </source>
</evidence>
<keyword evidence="12" id="KW-1185">Reference proteome</keyword>
<dbReference type="RefSeq" id="XP_035319819.1">
    <property type="nucleotide sequence ID" value="XM_035464109.1"/>
</dbReference>
<comment type="caution">
    <text evidence="11">The sequence shown here is derived from an EMBL/GenBank/DDBJ whole genome shotgun (WGS) entry which is preliminary data.</text>
</comment>
<keyword evidence="8" id="KW-0131">Cell cycle</keyword>
<dbReference type="Pfam" id="PF03980">
    <property type="entry name" value="Nnf1"/>
    <property type="match status" value="1"/>
</dbReference>
<feature type="compositionally biased region" description="Low complexity" evidence="10">
    <location>
        <begin position="20"/>
        <end position="35"/>
    </location>
</feature>
<dbReference type="GO" id="GO:0051301">
    <property type="term" value="P:cell division"/>
    <property type="evidence" value="ECO:0007669"/>
    <property type="project" value="UniProtKB-KW"/>
</dbReference>
<dbReference type="GO" id="GO:0007059">
    <property type="term" value="P:chromosome segregation"/>
    <property type="evidence" value="ECO:0007669"/>
    <property type="project" value="TreeGrafter"/>
</dbReference>
<evidence type="ECO:0000256" key="10">
    <source>
        <dbReference type="SAM" id="MobiDB-lite"/>
    </source>
</evidence>
<reference evidence="11" key="1">
    <citation type="submission" date="2020-03" db="EMBL/GenBank/DDBJ databases">
        <title>Site-based positive gene gene selection in Geosmithia morbida across the United States reveals a broad range of putative effectors and factors for local host and environmental adapation.</title>
        <authorList>
            <person name="Onufrak A."/>
            <person name="Murdoch R.W."/>
            <person name="Gazis R."/>
            <person name="Huff M."/>
            <person name="Staton M."/>
            <person name="Klingeman W."/>
            <person name="Hadziabdic D."/>
        </authorList>
    </citation>
    <scope>NUCLEOTIDE SEQUENCE</scope>
    <source>
        <strain evidence="11">1262</strain>
    </source>
</reference>
<comment type="subcellular location">
    <subcellularLocation>
        <location evidence="2">Chromosome</location>
        <location evidence="2">Centromere</location>
        <location evidence="2">Kinetochore</location>
    </subcellularLocation>
    <subcellularLocation>
        <location evidence="1">Nucleus</location>
    </subcellularLocation>
</comment>
<dbReference type="InterPro" id="IPR007128">
    <property type="entry name" value="PMF1/Nnf1"/>
</dbReference>
<dbReference type="GeneID" id="55968359"/>